<sequence length="61" mass="6335">MVSKTTVLFFTLSVSSTGGVNVSVFPTLASNFSHSFIFFGSTLISIISSFPSSVPFPVAAA</sequence>
<keyword evidence="1" id="KW-0472">Membrane</keyword>
<keyword evidence="1" id="KW-0812">Transmembrane</keyword>
<name>A0A0L8H4C6_OCTBM</name>
<evidence type="ECO:0000256" key="1">
    <source>
        <dbReference type="SAM" id="Phobius"/>
    </source>
</evidence>
<protein>
    <submittedName>
        <fullName evidence="2">Uncharacterized protein</fullName>
    </submittedName>
</protein>
<dbReference type="AlphaFoldDB" id="A0A0L8H4C6"/>
<feature type="transmembrane region" description="Helical" evidence="1">
    <location>
        <begin position="35"/>
        <end position="60"/>
    </location>
</feature>
<gene>
    <name evidence="2" type="ORF">OCBIM_22022569mg</name>
</gene>
<keyword evidence="1" id="KW-1133">Transmembrane helix</keyword>
<dbReference type="EMBL" id="KQ419260">
    <property type="protein sequence ID" value="KOF84136.1"/>
    <property type="molecule type" value="Genomic_DNA"/>
</dbReference>
<proteinExistence type="predicted"/>
<reference evidence="2" key="1">
    <citation type="submission" date="2015-07" db="EMBL/GenBank/DDBJ databases">
        <title>MeaNS - Measles Nucleotide Surveillance Program.</title>
        <authorList>
            <person name="Tran T."/>
            <person name="Druce J."/>
        </authorList>
    </citation>
    <scope>NUCLEOTIDE SEQUENCE</scope>
    <source>
        <strain evidence="2">UCB-OBI-ISO-001</strain>
        <tissue evidence="2">Gonad</tissue>
    </source>
</reference>
<accession>A0A0L8H4C6</accession>
<organism evidence="2">
    <name type="scientific">Octopus bimaculoides</name>
    <name type="common">California two-spotted octopus</name>
    <dbReference type="NCBI Taxonomy" id="37653"/>
    <lineage>
        <taxon>Eukaryota</taxon>
        <taxon>Metazoa</taxon>
        <taxon>Spiralia</taxon>
        <taxon>Lophotrochozoa</taxon>
        <taxon>Mollusca</taxon>
        <taxon>Cephalopoda</taxon>
        <taxon>Coleoidea</taxon>
        <taxon>Octopodiformes</taxon>
        <taxon>Octopoda</taxon>
        <taxon>Incirrata</taxon>
        <taxon>Octopodidae</taxon>
        <taxon>Octopus</taxon>
    </lineage>
</organism>
<evidence type="ECO:0000313" key="2">
    <source>
        <dbReference type="EMBL" id="KOF84136.1"/>
    </source>
</evidence>